<keyword evidence="5" id="KW-1185">Reference proteome</keyword>
<evidence type="ECO:0000259" key="3">
    <source>
        <dbReference type="Pfam" id="PF15619"/>
    </source>
</evidence>
<protein>
    <submittedName>
        <fullName evidence="4">Lebercilin domain-containing protein</fullName>
    </submittedName>
</protein>
<sequence length="609" mass="70780">MLTPNKIFTRFSSERLVIYFKKYCISAEKKFLADIGRFCCNLMLQCLYISNKNSQSSIACIRSLFVIFKAVDLHFNFILYFMMDISTEVNKIIDLIESQNAQERDRSVESTSLQNTDKTNIELKCPVMKKSRDMEKPKNASRSNQRKYCRPPPVKKKPAPTVSIRMSNPSAEVVLRERKVEIKDLESQVAYLQNQIKDLKAENKTLLDVQNRQEKELRKFKEGVADIPALLRSHKDEIKAVESSVYSLRRELRECQKELKVKCDIVLRKDQQLDKFHHTLKRNEKSVQDLNSKNKELKSDNKKLEDESKKILIENEELKSKNERMQKKIQQMTATLLNLEETLGTTEHNKTQLKEDLSKLQKKYEEVLESETNLRKSLEISKIATSSQTEPLETVNVSCTTLVTSLPEETSQKISVGVQVEENSVYQKGSISEELGERMNFDKISFVDEEENCESKPIKDLNTAMEAFPFSFSCTQFNSSKNNSQIHKTMFLKPLHSSPSLSKEANEKQVFLFSKQTVNRKHLTPPANFLYHSKDSSKKLLQKFNVLEESSFENNLSSRKTFQEDLRKKSFDLNNSTWHKNHFDNKTHNNLFSNQAFKPNYDVQEWFGS</sequence>
<feature type="domain" description="Lebercilin" evidence="3">
    <location>
        <begin position="174"/>
        <end position="362"/>
    </location>
</feature>
<feature type="region of interest" description="Disordered" evidence="2">
    <location>
        <begin position="131"/>
        <end position="162"/>
    </location>
</feature>
<evidence type="ECO:0000256" key="2">
    <source>
        <dbReference type="SAM" id="MobiDB-lite"/>
    </source>
</evidence>
<dbReference type="Pfam" id="PF15619">
    <property type="entry name" value="Lebercilin"/>
    <property type="match status" value="1"/>
</dbReference>
<evidence type="ECO:0000313" key="4">
    <source>
        <dbReference type="EMBL" id="GFR03255.1"/>
    </source>
</evidence>
<evidence type="ECO:0000256" key="1">
    <source>
        <dbReference type="SAM" id="Coils"/>
    </source>
</evidence>
<feature type="compositionally biased region" description="Basic residues" evidence="2">
    <location>
        <begin position="144"/>
        <end position="158"/>
    </location>
</feature>
<proteinExistence type="predicted"/>
<name>A0A8X6IEJ0_TRICU</name>
<dbReference type="OrthoDB" id="6421873at2759"/>
<gene>
    <name evidence="4" type="primary">AVEN_15439_1</name>
    <name evidence="4" type="ORF">TNCT_182521</name>
</gene>
<keyword evidence="1" id="KW-0175">Coiled coil</keyword>
<evidence type="ECO:0000313" key="5">
    <source>
        <dbReference type="Proteomes" id="UP000887116"/>
    </source>
</evidence>
<feature type="coiled-coil region" evidence="1">
    <location>
        <begin position="175"/>
        <end position="370"/>
    </location>
</feature>
<dbReference type="EMBL" id="BMAO01005701">
    <property type="protein sequence ID" value="GFR03255.1"/>
    <property type="molecule type" value="Genomic_DNA"/>
</dbReference>
<dbReference type="InterPro" id="IPR028933">
    <property type="entry name" value="Lebercilin_dom"/>
</dbReference>
<organism evidence="4 5">
    <name type="scientific">Trichonephila clavata</name>
    <name type="common">Joro spider</name>
    <name type="synonym">Nephila clavata</name>
    <dbReference type="NCBI Taxonomy" id="2740835"/>
    <lineage>
        <taxon>Eukaryota</taxon>
        <taxon>Metazoa</taxon>
        <taxon>Ecdysozoa</taxon>
        <taxon>Arthropoda</taxon>
        <taxon>Chelicerata</taxon>
        <taxon>Arachnida</taxon>
        <taxon>Araneae</taxon>
        <taxon>Araneomorphae</taxon>
        <taxon>Entelegynae</taxon>
        <taxon>Araneoidea</taxon>
        <taxon>Nephilidae</taxon>
        <taxon>Trichonephila</taxon>
    </lineage>
</organism>
<comment type="caution">
    <text evidence="4">The sequence shown here is derived from an EMBL/GenBank/DDBJ whole genome shotgun (WGS) entry which is preliminary data.</text>
</comment>
<dbReference type="Proteomes" id="UP000887116">
    <property type="component" value="Unassembled WGS sequence"/>
</dbReference>
<reference evidence="4" key="1">
    <citation type="submission" date="2020-07" db="EMBL/GenBank/DDBJ databases">
        <title>Multicomponent nature underlies the extraordinary mechanical properties of spider dragline silk.</title>
        <authorList>
            <person name="Kono N."/>
            <person name="Nakamura H."/>
            <person name="Mori M."/>
            <person name="Yoshida Y."/>
            <person name="Ohtoshi R."/>
            <person name="Malay A.D."/>
            <person name="Moran D.A.P."/>
            <person name="Tomita M."/>
            <person name="Numata K."/>
            <person name="Arakawa K."/>
        </authorList>
    </citation>
    <scope>NUCLEOTIDE SEQUENCE</scope>
</reference>
<accession>A0A8X6IEJ0</accession>
<dbReference type="AlphaFoldDB" id="A0A8X6IEJ0"/>